<feature type="signal peptide" evidence="1">
    <location>
        <begin position="1"/>
        <end position="22"/>
    </location>
</feature>
<keyword evidence="3" id="KW-1185">Reference proteome</keyword>
<proteinExistence type="predicted"/>
<name>A0A9P9IZB0_9PLEO</name>
<protein>
    <submittedName>
        <fullName evidence="2">Uncharacterized protein</fullName>
    </submittedName>
</protein>
<keyword evidence="1" id="KW-0732">Signal</keyword>
<comment type="caution">
    <text evidence="2">The sequence shown here is derived from an EMBL/GenBank/DDBJ whole genome shotgun (WGS) entry which is preliminary data.</text>
</comment>
<evidence type="ECO:0000256" key="1">
    <source>
        <dbReference type="SAM" id="SignalP"/>
    </source>
</evidence>
<dbReference type="Proteomes" id="UP000700596">
    <property type="component" value="Unassembled WGS sequence"/>
</dbReference>
<evidence type="ECO:0000313" key="2">
    <source>
        <dbReference type="EMBL" id="KAH7135919.1"/>
    </source>
</evidence>
<organism evidence="2 3">
    <name type="scientific">Dendryphion nanum</name>
    <dbReference type="NCBI Taxonomy" id="256645"/>
    <lineage>
        <taxon>Eukaryota</taxon>
        <taxon>Fungi</taxon>
        <taxon>Dikarya</taxon>
        <taxon>Ascomycota</taxon>
        <taxon>Pezizomycotina</taxon>
        <taxon>Dothideomycetes</taxon>
        <taxon>Pleosporomycetidae</taxon>
        <taxon>Pleosporales</taxon>
        <taxon>Torulaceae</taxon>
        <taxon>Dendryphion</taxon>
    </lineage>
</organism>
<feature type="chain" id="PRO_5040147005" evidence="1">
    <location>
        <begin position="23"/>
        <end position="183"/>
    </location>
</feature>
<accession>A0A9P9IZB0</accession>
<dbReference type="AlphaFoldDB" id="A0A9P9IZB0"/>
<reference evidence="2" key="1">
    <citation type="journal article" date="2021" name="Nat. Commun.">
        <title>Genetic determinants of endophytism in the Arabidopsis root mycobiome.</title>
        <authorList>
            <person name="Mesny F."/>
            <person name="Miyauchi S."/>
            <person name="Thiergart T."/>
            <person name="Pickel B."/>
            <person name="Atanasova L."/>
            <person name="Karlsson M."/>
            <person name="Huettel B."/>
            <person name="Barry K.W."/>
            <person name="Haridas S."/>
            <person name="Chen C."/>
            <person name="Bauer D."/>
            <person name="Andreopoulos W."/>
            <person name="Pangilinan J."/>
            <person name="LaButti K."/>
            <person name="Riley R."/>
            <person name="Lipzen A."/>
            <person name="Clum A."/>
            <person name="Drula E."/>
            <person name="Henrissat B."/>
            <person name="Kohler A."/>
            <person name="Grigoriev I.V."/>
            <person name="Martin F.M."/>
            <person name="Hacquard S."/>
        </authorList>
    </citation>
    <scope>NUCLEOTIDE SEQUENCE</scope>
    <source>
        <strain evidence="2">MPI-CAGE-CH-0243</strain>
    </source>
</reference>
<dbReference type="EMBL" id="JAGMWT010000002">
    <property type="protein sequence ID" value="KAH7135919.1"/>
    <property type="molecule type" value="Genomic_DNA"/>
</dbReference>
<gene>
    <name evidence="2" type="ORF">B0J11DRAFT_174535</name>
</gene>
<evidence type="ECO:0000313" key="3">
    <source>
        <dbReference type="Proteomes" id="UP000700596"/>
    </source>
</evidence>
<sequence length="183" mass="20539">MRAGGAGLLVHIFGIFCFLARDERQMERVRAVDREIEGCTVRLPHETKHPLKKGPDADEEEDDDVYAGAVSDVSLSAHLRWNDSCPTLFLMAFPVPFLSWRLLSSPAPSSSLLTMAIINHYDQHHHPRLAHRNSHTGWRESLLSAAVRARVAGSLVRMRPHNKGHPRPGRLIAACAWLAKHHQ</sequence>